<evidence type="ECO:0000313" key="1">
    <source>
        <dbReference type="EMBL" id="ERG94621.1"/>
    </source>
</evidence>
<dbReference type="Proteomes" id="UP000030710">
    <property type="component" value="Unassembled WGS sequence"/>
</dbReference>
<accession>U1PQK9</accession>
<gene>
    <name evidence="1" type="ORF">J07HQW2_01057</name>
</gene>
<dbReference type="HOGENOM" id="CLU_3163061_0_0_2"/>
<sequence length="47" mass="5188">MIVNECDLNELERSIMRVYDAREIADSRGSANLSVITEGTADTGHFS</sequence>
<evidence type="ECO:0000313" key="2">
    <source>
        <dbReference type="Proteomes" id="UP000030710"/>
    </source>
</evidence>
<dbReference type="STRING" id="1238425.J07HQW2_01057"/>
<name>U1PQK9_9EURY</name>
<dbReference type="EMBL" id="KE356561">
    <property type="protein sequence ID" value="ERG94621.1"/>
    <property type="molecule type" value="Genomic_DNA"/>
</dbReference>
<reference evidence="1 2" key="1">
    <citation type="journal article" date="2013" name="PLoS ONE">
        <title>Assembly-driven community genomics of a hypersaline microbial ecosystem.</title>
        <authorList>
            <person name="Podell S."/>
            <person name="Ugalde J.A."/>
            <person name="Narasingarao P."/>
            <person name="Banfield J.F."/>
            <person name="Heidelberg K.B."/>
            <person name="Allen E.E."/>
        </authorList>
    </citation>
    <scope>NUCLEOTIDE SEQUENCE [LARGE SCALE GENOMIC DNA]</scope>
    <source>
        <strain evidence="2">J07HQW2</strain>
    </source>
</reference>
<proteinExistence type="predicted"/>
<protein>
    <submittedName>
        <fullName evidence="1">Uncharacterized protein</fullName>
    </submittedName>
</protein>
<organism evidence="1 2">
    <name type="scientific">Haloquadratum walsbyi J07HQW2</name>
    <dbReference type="NCBI Taxonomy" id="1238425"/>
    <lineage>
        <taxon>Archaea</taxon>
        <taxon>Methanobacteriati</taxon>
        <taxon>Methanobacteriota</taxon>
        <taxon>Stenosarchaea group</taxon>
        <taxon>Halobacteria</taxon>
        <taxon>Halobacteriales</taxon>
        <taxon>Haloferacaceae</taxon>
        <taxon>Haloquadratum</taxon>
    </lineage>
</organism>
<dbReference type="AlphaFoldDB" id="U1PQK9"/>